<dbReference type="Proteomes" id="UP000761411">
    <property type="component" value="Unassembled WGS sequence"/>
</dbReference>
<dbReference type="Pfam" id="PF13620">
    <property type="entry name" value="CarboxypepD_reg"/>
    <property type="match status" value="7"/>
</dbReference>
<dbReference type="Gene3D" id="2.60.40.10">
    <property type="entry name" value="Immunoglobulins"/>
    <property type="match status" value="1"/>
</dbReference>
<evidence type="ECO:0000256" key="1">
    <source>
        <dbReference type="ARBA" id="ARBA00011073"/>
    </source>
</evidence>
<dbReference type="GO" id="GO:0004252">
    <property type="term" value="F:serine-type endopeptidase activity"/>
    <property type="evidence" value="ECO:0007669"/>
    <property type="project" value="UniProtKB-UniRule"/>
</dbReference>
<feature type="active site" description="Charge relay system" evidence="5 6">
    <location>
        <position position="493"/>
    </location>
</feature>
<evidence type="ECO:0000259" key="11">
    <source>
        <dbReference type="Pfam" id="PF08308"/>
    </source>
</evidence>
<dbReference type="Pfam" id="PF13360">
    <property type="entry name" value="PQQ_2"/>
    <property type="match status" value="2"/>
</dbReference>
<dbReference type="InterPro" id="IPR011047">
    <property type="entry name" value="Quinoprotein_ADH-like_sf"/>
</dbReference>
<dbReference type="InterPro" id="IPR015500">
    <property type="entry name" value="Peptidase_S8_subtilisin-rel"/>
</dbReference>
<feature type="domain" description="Pyrrolo-quinoline quinone repeat" evidence="12">
    <location>
        <begin position="747"/>
        <end position="835"/>
    </location>
</feature>
<evidence type="ECO:0000256" key="2">
    <source>
        <dbReference type="ARBA" id="ARBA00022670"/>
    </source>
</evidence>
<evidence type="ECO:0000256" key="9">
    <source>
        <dbReference type="SAM" id="SignalP"/>
    </source>
</evidence>
<dbReference type="InterPro" id="IPR036852">
    <property type="entry name" value="Peptidase_S8/S53_dom_sf"/>
</dbReference>
<name>A0A944CKS9_9BACI</name>
<protein>
    <submittedName>
        <fullName evidence="13">Uncharacterized protein</fullName>
    </submittedName>
</protein>
<evidence type="ECO:0000313" key="14">
    <source>
        <dbReference type="Proteomes" id="UP000761411"/>
    </source>
</evidence>
<dbReference type="SUPFAM" id="SSF49464">
    <property type="entry name" value="Carboxypeptidase regulatory domain-like"/>
    <property type="match status" value="6"/>
</dbReference>
<feature type="domain" description="PEGA" evidence="11">
    <location>
        <begin position="597"/>
        <end position="635"/>
    </location>
</feature>
<dbReference type="InterPro" id="IPR013784">
    <property type="entry name" value="Carb-bd-like_fold"/>
</dbReference>
<dbReference type="InterPro" id="IPR029062">
    <property type="entry name" value="Class_I_gatase-like"/>
</dbReference>
<dbReference type="PANTHER" id="PTHR43806:SF67">
    <property type="entry name" value="EGF-LIKE DOMAIN-CONTAINING PROTEIN"/>
    <property type="match status" value="1"/>
</dbReference>
<dbReference type="CDD" id="cd11308">
    <property type="entry name" value="Peptidase_M14NE-CP-C_like"/>
    <property type="match status" value="1"/>
</dbReference>
<dbReference type="PROSITE" id="PS00136">
    <property type="entry name" value="SUBTILASE_ASP"/>
    <property type="match status" value="1"/>
</dbReference>
<evidence type="ECO:0000313" key="13">
    <source>
        <dbReference type="EMBL" id="MBS8264272.1"/>
    </source>
</evidence>
<keyword evidence="4 6" id="KW-0720">Serine protease</keyword>
<dbReference type="SUPFAM" id="SSF49452">
    <property type="entry name" value="Starch-binding domain-like"/>
    <property type="match status" value="4"/>
</dbReference>
<dbReference type="InterPro" id="IPR008969">
    <property type="entry name" value="CarboxyPept-like_regulatory"/>
</dbReference>
<dbReference type="Gene3D" id="3.40.50.200">
    <property type="entry name" value="Peptidase S8/S53 domain"/>
    <property type="match status" value="1"/>
</dbReference>
<dbReference type="InterPro" id="IPR013229">
    <property type="entry name" value="PEGA"/>
</dbReference>
<dbReference type="SUPFAM" id="SSF50998">
    <property type="entry name" value="Quinoprotein alcohol dehydrogenase-like"/>
    <property type="match status" value="2"/>
</dbReference>
<evidence type="ECO:0000256" key="5">
    <source>
        <dbReference type="PIRSR" id="PIRSR615500-1"/>
    </source>
</evidence>
<feature type="region of interest" description="Disordered" evidence="8">
    <location>
        <begin position="74"/>
        <end position="109"/>
    </location>
</feature>
<evidence type="ECO:0000256" key="4">
    <source>
        <dbReference type="ARBA" id="ARBA00022825"/>
    </source>
</evidence>
<dbReference type="InterPro" id="IPR000209">
    <property type="entry name" value="Peptidase_S8/S53_dom"/>
</dbReference>
<evidence type="ECO:0000256" key="8">
    <source>
        <dbReference type="SAM" id="MobiDB-lite"/>
    </source>
</evidence>
<dbReference type="PROSITE" id="PS00137">
    <property type="entry name" value="SUBTILASE_HIS"/>
    <property type="match status" value="1"/>
</dbReference>
<feature type="active site" description="Charge relay system" evidence="5 6">
    <location>
        <position position="272"/>
    </location>
</feature>
<evidence type="ECO:0000256" key="7">
    <source>
        <dbReference type="RuleBase" id="RU003355"/>
    </source>
</evidence>
<dbReference type="EMBL" id="QTKX01000001">
    <property type="protein sequence ID" value="MBS8264272.1"/>
    <property type="molecule type" value="Genomic_DNA"/>
</dbReference>
<dbReference type="InterPro" id="IPR018391">
    <property type="entry name" value="PQQ_b-propeller_rpt"/>
</dbReference>
<dbReference type="PANTHER" id="PTHR43806">
    <property type="entry name" value="PEPTIDASE S8"/>
    <property type="match status" value="1"/>
</dbReference>
<feature type="active site" description="Charge relay system" evidence="5 6">
    <location>
        <position position="314"/>
    </location>
</feature>
<dbReference type="PRINTS" id="PR00723">
    <property type="entry name" value="SUBTILISIN"/>
</dbReference>
<dbReference type="GO" id="GO:0006508">
    <property type="term" value="P:proteolysis"/>
    <property type="evidence" value="ECO:0007669"/>
    <property type="project" value="UniProtKB-KW"/>
</dbReference>
<feature type="domain" description="Peptidase S8/S53" evidence="10">
    <location>
        <begin position="263"/>
        <end position="543"/>
    </location>
</feature>
<dbReference type="Pfam" id="PF08308">
    <property type="entry name" value="PEGA"/>
    <property type="match status" value="1"/>
</dbReference>
<proteinExistence type="inferred from homology"/>
<keyword evidence="9" id="KW-0732">Signal</keyword>
<feature type="signal peptide" evidence="9">
    <location>
        <begin position="1"/>
        <end position="48"/>
    </location>
</feature>
<evidence type="ECO:0000256" key="3">
    <source>
        <dbReference type="ARBA" id="ARBA00022801"/>
    </source>
</evidence>
<dbReference type="SUPFAM" id="SSF52317">
    <property type="entry name" value="Class I glutamine amidotransferase-like"/>
    <property type="match status" value="1"/>
</dbReference>
<dbReference type="InterPro" id="IPR015943">
    <property type="entry name" value="WD40/YVTN_repeat-like_dom_sf"/>
</dbReference>
<dbReference type="PROSITE" id="PS51892">
    <property type="entry name" value="SUBTILASE"/>
    <property type="match status" value="1"/>
</dbReference>
<evidence type="ECO:0000259" key="10">
    <source>
        <dbReference type="Pfam" id="PF00082"/>
    </source>
</evidence>
<organism evidence="13 14">
    <name type="scientific">Mesobacillus boroniphilus</name>
    <dbReference type="NCBI Taxonomy" id="308892"/>
    <lineage>
        <taxon>Bacteria</taxon>
        <taxon>Bacillati</taxon>
        <taxon>Bacillota</taxon>
        <taxon>Bacilli</taxon>
        <taxon>Bacillales</taxon>
        <taxon>Bacillaceae</taxon>
        <taxon>Mesobacillus</taxon>
    </lineage>
</organism>
<evidence type="ECO:0000256" key="6">
    <source>
        <dbReference type="PROSITE-ProRule" id="PRU01240"/>
    </source>
</evidence>
<feature type="domain" description="Pyrrolo-quinoline quinone repeat" evidence="12">
    <location>
        <begin position="908"/>
        <end position="1048"/>
    </location>
</feature>
<dbReference type="Gene3D" id="2.40.128.630">
    <property type="match status" value="1"/>
</dbReference>
<keyword evidence="3 6" id="KW-0378">Hydrolase</keyword>
<dbReference type="InterPro" id="IPR023828">
    <property type="entry name" value="Peptidase_S8_Ser-AS"/>
</dbReference>
<dbReference type="InterPro" id="IPR002372">
    <property type="entry name" value="PQQ_rpt_dom"/>
</dbReference>
<sequence length="3050" mass="332084">MQYFFVNQIFRGARKLRRKTKETLRKTSAVLLAMLMVFSSFSTSLASAAEQKPKSFSKEELVLEKQREQIYALGKTEEQETTSAGSDQLTNLLDGLGIEPPPLKGDEGTAAEMKKEAALLKALEKEQEIDVIIRMKDQPDLNEIYPQVKAKKNRAEKIKTIQEHLKEKANNSQKGIQQALANLETKGKAKKKSSLWIINGLTASVTKEAVDELKKREDIAEISLDETLSLPEVTVEENPPRLPEWGLEKIYAPKVWGQYGLKGEGIIVGIMDSGVDGNHEALKQNYRGRDGNHQYSWIDLSGQGYKTPNDGHGHGTHVAGTAVGGGDGEPIGVAPEAEWIAAKIFNDGGSTTLSAIHQAFQWFMAPGGDPSKAPHVVNNSWGNANTYNLEFYEDVKAWISAGIFPAFAAGNDGPGSQTIGSPGSFPETFAVGATDIYDQIAYFSSRGPVFWKDENGNEQRLIKPDISAPGHRIYSAWPAKRNEGKYNTISGTSMATPHVTGAVALLLQANPNLTVDQVKESLTQTARVEPHMGTLPNDSYGSGIMNIYQAVTETAFAGELTGKLTNKDGKPLTGKLEIKEEALSYDIGKDGNFKFKIREGSHKIKVTSFGYKDLESTIELKKGETQSVNWILENAQAFTVKGSVTNESGEVIPYGYVRVKGTPLSTFRTNASGTYEIKNLPAGQYVLQVSGEGIIGLAKEIDVSNDTSIDLKVKSNDSPLNKGWEMANGNIHRNAVSGNAIDLDALEEGWKYDATGKGKVLFSTPATANGKMILVTDSGYVIAIDTVTGKEQWSVKIGSTNRSSPTIEGNKVYLSGGEDGKVYALNLKSGSIIWTANIGAIAVYESPLFIDGTLFVASDLSKDAKLTALNAETGEKKWSVELDAPTYFGPSAGDGMLFIGSYDNQKLRGLSIEDGTEVWSKTLVNEGVASKPVYDKGTLYVAGTNFNTEGGTLYALDAKTGEEKWKAGGIGDTQAGSPIVYEDIVVIGSAVQPVLRAFDANTGEERWNNRSVGATLNNGSVSANGLLFFAGTSGNLSILDVYTGERLKDFSLPVYSTSGIPILPGQVFVPYQTGVQSYKSPGIVKGTLKDTNGNAAQGSVTVVETGESVETDENGDFVLKNTPGEYTIRISSYGKKQITEQVKFSSGYVFTKSYELEDAAQGSFSILVKNQRTGKPVDGAMVKLSESPVEGKTNSNGTFATNEVFEGTYMAAISLKGYKAGSIEIVVKAGENTDLTFELQPIDIAVLNDYKSEITTLLNVNGYTAEERGWDVIEDVGRYKVLYLNGAYGSDGAKPTEAQFKELAEKAKTQNVSIILTDQWGSNYGSIHHLKDFYMDPKELGHDYDGGEVRIQVETEHPIFKGYKPGDRINVLENNADFAWFNQYSGRTIGKIGNTDLGFVGSGIAYNAVSEDSAHLLLSSHATVPWESSKSWLHGQQQILFNSIDYLYKAEYGKLTGSVTNAAGEPVVANIEVLETGVKAKTDANGNFTVFHDEGSFNLEVRSKGLGSKAETVTVSKEAPATVQISLGESEKGLLAGTVTDSISGMELQGVNITVKNSADETISEVQTASNGRYEVSGLEEEVYELKFSKEGYIAQTQIVDVARHSAEFDIQMHTMPSVGVVGDYYSSEKNFKALFKEIGVNVLDVQPPDLVKRMGDFDVIFFNDPSSSAITDEMMEAADKAQTSLIYGDAVWGGGISELVDYRQDPKEFKTIRKTTEAAQYKVLEEHPIFNGAKTGDLVEILTPAASYIGYFKDYSGYPLAEIKHEGSDVTHGIGIAYKPRSAGSVELLMSGHGFAYYHGAKDYTEEGKQLLINSVLWAANVKYPVINGTIVDEQGNPLKADIKVKGQPFQTKSSREDGNFSIALLSGEYELEISAYGYASKTIKATAEMDSEPKNIQLSVAENVGSISGTVEDSKDGNAIEGAKITLLGIPREAVTSLQGQYNLSKVEPGDYTARIEKEGYVRQDVAVKITDNQEVSLNIKLRLSPTVGVIVDLTASGTSYKQYLEERGYKVMNLNYQDLDKLDEVDVIFANSDYAPSLVPSREDFLAFQKALDEKRKSVIWTGQAGGRGSIRYLQEFNNEPKTIFEHNNKAGAQGKVLEEHPLTTGFKAGETIEIPGKSGYYYGFDGYSGKTIVDFSHTETGEKGSMVAYKGRTIDSVEILLANMTISHVFKPNASFDPARERLLNNALNWALDQKEALVGELHGTVQNENGPVMATIKVKETGKTYQTDDKGKFFAAFEEGTYTLTVEAFGHEAKDFSITINKGKAVSEGFAIKSVASGILAGKVIDVSTKDAIAGARIDVIGTPVTVKTNEEGSYQATLPAGSYEIRVIATGYKPIYKSVEITTGQQTDMNVSLVVSEKIAVLANPYQKDRILPFLEANGYDIDFYPYTEYESLIEELQNYKLVIVNDTSYYMKEDSFKAMVEKANKNEVSMIFTANYGGTIGDLSDAYGDPETLERSYVDKELNLKVEENHPILKGFSKGEEVPFLLNPKGAVQYSVFTNYSGTTLATLTNPQKGDLGSTIGYKFSSSNSVHILLSELQISGYGHPNDRWTENAKKVYLNAIDYALTASQGEIKGEVLDSQGKPIAGAFVTIEGTSHKTTTNAAGQYRFGIGVGEYELKVQARGFAEQTKQANVEELGSNIELNFTLEAIDGSDLNGVISGKTGKELVTGAALTLIPKDEPEFKMSGYSKDDGTYAFENLLPGEYTLEVVAEGYLYEKFELEIGTEDMELSLELNAFEAAVLGDVNGSLTALLNEQKLFAEEKEWDILGNVGKYDIILVNTNKGTREQFEQLIKESDEHKTSLVFTGTWGVAEGSIPLLKEIMGNPEMDQQGYNAGAVYVNAADGHPIFTGINLDENGLVKIHTEKSPYSTFKGYSGVPVANLFVDSESKGNSIEFEFRSKEHMHLLMSTFAVTNIIGPDYGWTDEGRQLFVNALRWSKDAEQEIPEEPTFDKEEMMVKGVPVLIKGTASVGTTVNIYEQHGNEVFLVDSVKTGRDGTFQVELDLDNGTHTLLVEAENFAGKSKATKSMKLIVTGKPEKKDKAS</sequence>
<dbReference type="PROSITE" id="PS00138">
    <property type="entry name" value="SUBTILASE_SER"/>
    <property type="match status" value="1"/>
</dbReference>
<dbReference type="GO" id="GO:0030246">
    <property type="term" value="F:carbohydrate binding"/>
    <property type="evidence" value="ECO:0007669"/>
    <property type="project" value="InterPro"/>
</dbReference>
<feature type="chain" id="PRO_5037046920" evidence="9">
    <location>
        <begin position="49"/>
        <end position="3050"/>
    </location>
</feature>
<comment type="caution">
    <text evidence="13">The sequence shown here is derived from an EMBL/GenBank/DDBJ whole genome shotgun (WGS) entry which is preliminary data.</text>
</comment>
<evidence type="ECO:0000259" key="12">
    <source>
        <dbReference type="Pfam" id="PF13360"/>
    </source>
</evidence>
<gene>
    <name evidence="13" type="ORF">DYI25_07470</name>
</gene>
<dbReference type="Gene3D" id="2.60.40.1120">
    <property type="entry name" value="Carboxypeptidase-like, regulatory domain"/>
    <property type="match status" value="11"/>
</dbReference>
<accession>A0A944CKS9</accession>
<dbReference type="Pfam" id="PF00082">
    <property type="entry name" value="Peptidase_S8"/>
    <property type="match status" value="1"/>
</dbReference>
<dbReference type="InterPro" id="IPR022398">
    <property type="entry name" value="Peptidase_S8_His-AS"/>
</dbReference>
<dbReference type="SMART" id="SM00564">
    <property type="entry name" value="PQQ"/>
    <property type="match status" value="7"/>
</dbReference>
<dbReference type="SUPFAM" id="SSF49478">
    <property type="entry name" value="Cna protein B-type domain"/>
    <property type="match status" value="1"/>
</dbReference>
<dbReference type="Gene3D" id="2.130.10.10">
    <property type="entry name" value="YVTN repeat-like/Quinoprotein amine dehydrogenase"/>
    <property type="match status" value="1"/>
</dbReference>
<dbReference type="SUPFAM" id="SSF52743">
    <property type="entry name" value="Subtilisin-like"/>
    <property type="match status" value="1"/>
</dbReference>
<comment type="similarity">
    <text evidence="1 6 7">Belongs to the peptidase S8 family.</text>
</comment>
<dbReference type="Pfam" id="PF13715">
    <property type="entry name" value="CarbopepD_reg_2"/>
    <property type="match status" value="1"/>
</dbReference>
<dbReference type="InterPro" id="IPR023827">
    <property type="entry name" value="Peptidase_S8_Asp-AS"/>
</dbReference>
<keyword evidence="14" id="KW-1185">Reference proteome</keyword>
<dbReference type="InterPro" id="IPR050131">
    <property type="entry name" value="Peptidase_S8_subtilisin-like"/>
</dbReference>
<dbReference type="InterPro" id="IPR013783">
    <property type="entry name" value="Ig-like_fold"/>
</dbReference>
<feature type="compositionally biased region" description="Polar residues" evidence="8">
    <location>
        <begin position="81"/>
        <end position="91"/>
    </location>
</feature>
<reference evidence="13 14" key="1">
    <citation type="journal article" date="2021" name="Microorganisms">
        <title>Bacterial Dimethylsulfoniopropionate Biosynthesis in the East China Sea.</title>
        <authorList>
            <person name="Liu J."/>
            <person name="Zhang Y."/>
            <person name="Liu J."/>
            <person name="Zhong H."/>
            <person name="Williams B.T."/>
            <person name="Zheng Y."/>
            <person name="Curson A.R.J."/>
            <person name="Sun C."/>
            <person name="Sun H."/>
            <person name="Song D."/>
            <person name="Wagner Mackenzie B."/>
            <person name="Bermejo Martinez A."/>
            <person name="Todd J.D."/>
            <person name="Zhang X.H."/>
        </authorList>
    </citation>
    <scope>NUCLEOTIDE SEQUENCE [LARGE SCALE GENOMIC DNA]</scope>
    <source>
        <strain evidence="13 14">ESS08</strain>
    </source>
</reference>
<keyword evidence="2 6" id="KW-0645">Protease</keyword>